<evidence type="ECO:0000256" key="3">
    <source>
        <dbReference type="ARBA" id="ARBA00022490"/>
    </source>
</evidence>
<dbReference type="InterPro" id="IPR001650">
    <property type="entry name" value="Helicase_C-like"/>
</dbReference>
<gene>
    <name evidence="13" type="ORF">Lmac_2367</name>
</gene>
<protein>
    <submittedName>
        <fullName evidence="13">Coiled-coil protein</fullName>
    </submittedName>
</protein>
<dbReference type="SUPFAM" id="SSF52540">
    <property type="entry name" value="P-loop containing nucleoside triphosphate hydrolases"/>
    <property type="match status" value="1"/>
</dbReference>
<evidence type="ECO:0000256" key="10">
    <source>
        <dbReference type="ARBA" id="ARBA00023136"/>
    </source>
</evidence>
<dbReference type="PANTHER" id="PTHR30612">
    <property type="entry name" value="SECA INNER MEMBRANE COMPONENT OF SEC PROTEIN SECRETION SYSTEM"/>
    <property type="match status" value="1"/>
</dbReference>
<sequence length="2942" mass="334731">MTISTKNQYLKRVLEDLIASHETEIDYLPLEVELKPEHITEEDINTVLSFVSEPRKRLFVFKLENNPNVTEHLFFRARRAFLNQLAEINLQRASHEPQINPLKKELNNPPSLVRAAIQIQKSVPRPKQARVLKAKQKEQVHVLATTDIISTPLDELAIFPNLARQLQALNIHNVQDTALQTIKEHAHAFTDGIIPGNLPKGFYIDYEKQTFCYTNTPHRLPSALAPVLKKPNPVNLPAIEQLESLLPTVSKPILENLLANTQPAQKEALIAILPAHAREIGALVSLLRPADADFVLPLLVKLFIFGGEAHMCLFMQLLKTCINKNINIEFLKDQAAQNEFLIPQGLKNLQKLLQLTIEQREWWNALTAAHLRNEQHHFDFNAFFEAYTQIFLAQVTEKNLTLPHPCPIQHDGHFLITLNRVMEVLERAKNPQEQCLHLRNLDWGPIGAHYAMTQVPKATRFQHVAECMKLKNPEDTSVNLEAVYQQIEDEQFDLNAWLYRFIGQHWKSEIRLSDIQAQFIEIQTTPAWSKSQKNQLWFILACGFADDSPVNTDNWKKTLKQCISLLQSLEENDRSDLLKALARCFKFKPCPSLVQIQQLIEQCIELKTSFPERNFKNELLIPFLACLENEGFEIINTLQVRGQKIGQEHADQLKTMVAFATLLQTHRQNLSPDSIKLLAALNEPELAEQQVLELKQVIEDMQAKKGAPFGAVLLSLLAKINIAKSQALPNVQQIQILIRELADLSAAIPDDCKSIEKQEHWLKDLIISRNGLPGCVLGSGDISKLDDLIVDALVDAIKKRSNVLKINVLKESLGRYLQSNLVPEQLREQLNRELWPLLNALEELIVLLQKPNVQFEEILEKFKFFEKRKTMLLEGVYSVGPLGESKGEYLLSFLLTGERKEADNKTGRIFASVLAKVHGLIREEIIAFFNDEKNKSTVKDLDAATSLKWLAAFNDTHTVNFLFEEELVQKKVLPAIRKTLVQLNTQDAAFEESILRAAAELAKDKPSDHALQEYKMKIESIASYLNLLIDIKDKFALQFSGIYTQLNTGALARLNYSQKRTLVNTLLTANPESLDLYLKLTTAVLDENPEADEAAIERAVNSLKTLFELEGLEAETQIMFFKMSMNHNLRNVSPFPLTILNELKQANLDEESKSLIIKQIIQILRQMPDSESPETIRGLIQQTQIFLTENREQASLCIALLKRVSLQGFSRDIGSYSDILRQLASPAKEYREEKKARLIRILTSLAQNHKDDTVTLPMLLDLTKRLGSLSPVDIERVLQLFATPPYPIAEGLYLVLLAPGSEKLQPYCQSFDTNPFAKTGEARALEQQFSTARIKEALVNLQDLMHGVVLPHSLQLQLARQLSYIDTLGYIDPLNPYDFQGLKKLTACSRQELKERANFLLGQLRTHSLPSEQLELVHMELLAYLREIYFRSTGLFPNSTQMLVLLLSLHSPDTNLLMRIETGEGKSLLTPILAVLQWAQGGTVDVCTANGTLLSRDYENSCAPFFKFLGIKSALIRANSQPEEYQLNGINCSTGEDMSLFRQATKEAGKEACVQNKGPIHFVIDESDDALLDQNTLNKLVAEIEEKEENNPAQWIYPLTYQFINLPMFRNTDPALGKVWDEEEDIDQFRLFINKEINEKFNGDADKQNFIAAASNTQLKEWIRASCKAALLVENKHFIVRPIKEKDETGNEITKKIVCVPLVKSIPKGGCIFTDGVQQALQARLIAERKDQARYFVIDAYPPVLSSQSIQTLIRFYQWTKGRILGISGTPGDPTELQYLATLLGTQAIGVAPHAGDKRIKHSPVFTFSRNETIRAIHKAIDNIKRPVTKPHLEFDADIPTQTLEEREGFIRLKERALRDWSHTQTQPVLIVCEDFDEAQNIGKSFADYQKAGFKVQVVTGKESPEELDRIIKQAGQANTITIGTAMLARGIDVNPGDHPEGLFVIQPCIASERMTTQIAGRAARNGKPGQWLPIYQVEPPTHWLEKVMYFIFPWYRQRKCQVTVAELQEEIKTQANVDRLYTQAIDHAQQTLMQQIFAWESLLLELYPTDPQVRSELYQWRETVLSELTQAQETSVSEETLESSITQFQNALCKIWGAAKEEKWLAKAQKAPGLTPRQNLQMNYLKQLDLSQELKIQRALEQKRPPFAAGAEVLTHFNLDAAIHDKAGAVLEFTHPTEEVRERLELAQVRQLLPCLIGELCSFYPDAIPALSSPDKSKLPPLILEVFASLLNKVIGKNKISFGASREEIIQSITRSYQDDLKQADIETIRELLSKIKPLILAHDQSEKTSIVDKFKMQGIILTFSNLYEQSGLTADADLTQLKTHYSREIMKLLADYLLNEFAWVKEDPQPLTAFLEREVAINAAEMVYDIAEKVCRSPGNEERIHELFACLKNQRIVLQDKYLFSIGHRNPREVINTSLAAIEALNMAPHCDREFQEQCHDKVLFTYHLRQFSSLLRQVSLSFRSTDDPVWKYLETKLVTIINTSENQSHVIIQLYEAVERFSTYPAYWPYRNTLSKMKELLAGSVSALNDDNGLKKDSLEGLFTQKNTHLASLLDLNENQIRIQSGCDGMRSYIEIQVQNAPVIEGFTGYSTCAATLEGEKRRLTQQRETFEQNRESFLNLSRRDIIETLSPIKRAEFERLFKWKQLLVLDWNQGLEEATVSELPESIQKLYNHAEQARQWIWPISLIEPGQLREVFGEKYNTIYGDLLEQHTKLCKALQSIQERKRDAEQIVEEKRKAILGKESREKELDEGGFREKFANGTEILALKLELPTLRGNLIKAQKTVEELGEHERDCLLKLQKVNEQLDEKKRPYVSMRKEQAQLSLEGHIQVNSKALTESLESEFKEADTAFEQLVELEAVKSCYQTRRFDNVSELLRFEASLAQEASQIPVISNRASRTLDRLFTFFDRGSLAQPMAEGEALISGQGKSQFTPTTTAI</sequence>
<organism evidence="13 14">
    <name type="scientific">Legionella maceachernii</name>
    <dbReference type="NCBI Taxonomy" id="466"/>
    <lineage>
        <taxon>Bacteria</taxon>
        <taxon>Pseudomonadati</taxon>
        <taxon>Pseudomonadota</taxon>
        <taxon>Gammaproteobacteria</taxon>
        <taxon>Legionellales</taxon>
        <taxon>Legionellaceae</taxon>
        <taxon>Legionella</taxon>
    </lineage>
</organism>
<evidence type="ECO:0000256" key="4">
    <source>
        <dbReference type="ARBA" id="ARBA00022519"/>
    </source>
</evidence>
<reference evidence="13 14" key="1">
    <citation type="submission" date="2015-11" db="EMBL/GenBank/DDBJ databases">
        <title>Genomic analysis of 38 Legionella species identifies large and diverse effector repertoires.</title>
        <authorList>
            <person name="Burstein D."/>
            <person name="Amaro F."/>
            <person name="Zusman T."/>
            <person name="Lifshitz Z."/>
            <person name="Cohen O."/>
            <person name="Gilbert J.A."/>
            <person name="Pupko T."/>
            <person name="Shuman H.A."/>
            <person name="Segal G."/>
        </authorList>
    </citation>
    <scope>NUCLEOTIDE SEQUENCE [LARGE SCALE GENOMIC DNA]</scope>
    <source>
        <strain evidence="13 14">PX-1-G2-E2</strain>
    </source>
</reference>
<dbReference type="PROSITE" id="PS51196">
    <property type="entry name" value="SECA_MOTOR_DEAD"/>
    <property type="match status" value="1"/>
</dbReference>
<comment type="caution">
    <text evidence="13">The sequence shown here is derived from an EMBL/GenBank/DDBJ whole genome shotgun (WGS) entry which is preliminary data.</text>
</comment>
<keyword evidence="14" id="KW-1185">Reference proteome</keyword>
<dbReference type="InterPro" id="IPR027417">
    <property type="entry name" value="P-loop_NTPase"/>
</dbReference>
<evidence type="ECO:0000313" key="13">
    <source>
        <dbReference type="EMBL" id="KTD24830.1"/>
    </source>
</evidence>
<evidence type="ECO:0000256" key="5">
    <source>
        <dbReference type="ARBA" id="ARBA00022741"/>
    </source>
</evidence>
<feature type="domain" description="Helicase C-terminal" evidence="11">
    <location>
        <begin position="1845"/>
        <end position="2012"/>
    </location>
</feature>
<evidence type="ECO:0000256" key="8">
    <source>
        <dbReference type="ARBA" id="ARBA00022967"/>
    </source>
</evidence>
<name>A0A0W0VY40_9GAMM</name>
<dbReference type="Pfam" id="PF21090">
    <property type="entry name" value="P-loop_SecA"/>
    <property type="match status" value="1"/>
</dbReference>
<dbReference type="GO" id="GO:0006605">
    <property type="term" value="P:protein targeting"/>
    <property type="evidence" value="ECO:0007669"/>
    <property type="project" value="InterPro"/>
</dbReference>
<dbReference type="PROSITE" id="PS51194">
    <property type="entry name" value="HELICASE_CTER"/>
    <property type="match status" value="1"/>
</dbReference>
<dbReference type="RefSeq" id="WP_065240034.1">
    <property type="nucleotide sequence ID" value="NZ_CAAAIB010000016.1"/>
</dbReference>
<dbReference type="PATRIC" id="fig|466.6.peg.2513"/>
<dbReference type="GO" id="GO:0006886">
    <property type="term" value="P:intracellular protein transport"/>
    <property type="evidence" value="ECO:0007669"/>
    <property type="project" value="InterPro"/>
</dbReference>
<dbReference type="GO" id="GO:0005524">
    <property type="term" value="F:ATP binding"/>
    <property type="evidence" value="ECO:0007669"/>
    <property type="project" value="UniProtKB-KW"/>
</dbReference>
<keyword evidence="6" id="KW-0067">ATP-binding</keyword>
<evidence type="ECO:0000256" key="9">
    <source>
        <dbReference type="ARBA" id="ARBA00023010"/>
    </source>
</evidence>
<evidence type="ECO:0000259" key="12">
    <source>
        <dbReference type="PROSITE" id="PS51196"/>
    </source>
</evidence>
<keyword evidence="5" id="KW-0547">Nucleotide-binding</keyword>
<dbReference type="Proteomes" id="UP000054908">
    <property type="component" value="Unassembled WGS sequence"/>
</dbReference>
<keyword evidence="10" id="KW-0472">Membrane</keyword>
<evidence type="ECO:0000256" key="2">
    <source>
        <dbReference type="ARBA" id="ARBA00022475"/>
    </source>
</evidence>
<dbReference type="EMBL" id="LNYL01000048">
    <property type="protein sequence ID" value="KTD24830.1"/>
    <property type="molecule type" value="Genomic_DNA"/>
</dbReference>
<evidence type="ECO:0000256" key="7">
    <source>
        <dbReference type="ARBA" id="ARBA00022927"/>
    </source>
</evidence>
<evidence type="ECO:0000256" key="6">
    <source>
        <dbReference type="ARBA" id="ARBA00022840"/>
    </source>
</evidence>
<evidence type="ECO:0000259" key="11">
    <source>
        <dbReference type="PROSITE" id="PS51194"/>
    </source>
</evidence>
<dbReference type="InterPro" id="IPR014018">
    <property type="entry name" value="SecA_motor_DEAD"/>
</dbReference>
<keyword evidence="2" id="KW-1003">Cell membrane</keyword>
<keyword evidence="7" id="KW-0653">Protein transport</keyword>
<keyword evidence="3" id="KW-0963">Cytoplasm</keyword>
<keyword evidence="8" id="KW-1278">Translocase</keyword>
<keyword evidence="9" id="KW-0811">Translocation</keyword>
<evidence type="ECO:0000313" key="14">
    <source>
        <dbReference type="Proteomes" id="UP000054908"/>
    </source>
</evidence>
<dbReference type="InterPro" id="IPR011115">
    <property type="entry name" value="SecA_DEAD"/>
</dbReference>
<dbReference type="InterPro" id="IPR000185">
    <property type="entry name" value="SecA"/>
</dbReference>
<accession>A0A0W0VY40</accession>
<dbReference type="PANTHER" id="PTHR30612:SF0">
    <property type="entry name" value="CHLOROPLAST PROTEIN-TRANSPORTING ATPASE"/>
    <property type="match status" value="1"/>
</dbReference>
<dbReference type="Gene3D" id="3.40.50.300">
    <property type="entry name" value="P-loop containing nucleotide triphosphate hydrolases"/>
    <property type="match status" value="2"/>
</dbReference>
<evidence type="ECO:0000256" key="1">
    <source>
        <dbReference type="ARBA" id="ARBA00022448"/>
    </source>
</evidence>
<feature type="domain" description="SecA family profile" evidence="12">
    <location>
        <begin position="1353"/>
        <end position="2014"/>
    </location>
</feature>
<dbReference type="GO" id="GO:0017038">
    <property type="term" value="P:protein import"/>
    <property type="evidence" value="ECO:0007669"/>
    <property type="project" value="InterPro"/>
</dbReference>
<keyword evidence="4" id="KW-0997">Cell inner membrane</keyword>
<dbReference type="Pfam" id="PF07517">
    <property type="entry name" value="SecA_DEAD"/>
    <property type="match status" value="1"/>
</dbReference>
<dbReference type="STRING" id="466.Lmac_2367"/>
<dbReference type="OrthoDB" id="5652367at2"/>
<keyword evidence="1" id="KW-0813">Transport</keyword>
<dbReference type="InterPro" id="IPR044722">
    <property type="entry name" value="SecA_SF2_C"/>
</dbReference>
<dbReference type="GO" id="GO:0016020">
    <property type="term" value="C:membrane"/>
    <property type="evidence" value="ECO:0007669"/>
    <property type="project" value="InterPro"/>
</dbReference>
<proteinExistence type="predicted"/>